<dbReference type="GO" id="GO:0035275">
    <property type="term" value="F:dibutyl phthalate binding"/>
    <property type="evidence" value="ECO:0007669"/>
    <property type="project" value="TreeGrafter"/>
</dbReference>
<dbReference type="PANTHER" id="PTHR21364:SF2">
    <property type="entry name" value="GENERAL ODORANT-BINDING PROTEIN 19A"/>
    <property type="match status" value="1"/>
</dbReference>
<name>A0A9Q0RY68_9DIPT</name>
<evidence type="ECO:0000256" key="4">
    <source>
        <dbReference type="SAM" id="SignalP"/>
    </source>
</evidence>
<dbReference type="OrthoDB" id="6610259at2759"/>
<evidence type="ECO:0000313" key="6">
    <source>
        <dbReference type="Proteomes" id="UP001151699"/>
    </source>
</evidence>
<dbReference type="PANTHER" id="PTHR21364">
    <property type="entry name" value="GENERAL ODORANT-BINDING PROTEIN 19A"/>
    <property type="match status" value="1"/>
</dbReference>
<keyword evidence="4" id="KW-0732">Signal</keyword>
<feature type="signal peptide" evidence="4">
    <location>
        <begin position="1"/>
        <end position="20"/>
    </location>
</feature>
<comment type="subcellular location">
    <subcellularLocation>
        <location evidence="1">Secreted</location>
    </subcellularLocation>
</comment>
<accession>A0A9Q0RY68</accession>
<dbReference type="SUPFAM" id="SSF47565">
    <property type="entry name" value="Insect pheromone/odorant-binding proteins"/>
    <property type="match status" value="1"/>
</dbReference>
<dbReference type="CDD" id="cd23992">
    <property type="entry name" value="PBP_GOBP"/>
    <property type="match status" value="1"/>
</dbReference>
<comment type="caution">
    <text evidence="5">The sequence shown here is derived from an EMBL/GenBank/DDBJ whole genome shotgun (WGS) entry which is preliminary data.</text>
</comment>
<dbReference type="Proteomes" id="UP001151699">
    <property type="component" value="Chromosome C"/>
</dbReference>
<reference evidence="5" key="1">
    <citation type="submission" date="2022-07" db="EMBL/GenBank/DDBJ databases">
        <authorList>
            <person name="Trinca V."/>
            <person name="Uliana J.V.C."/>
            <person name="Torres T.T."/>
            <person name="Ward R.J."/>
            <person name="Monesi N."/>
        </authorList>
    </citation>
    <scope>NUCLEOTIDE SEQUENCE</scope>
    <source>
        <strain evidence="5">HSMRA1968</strain>
        <tissue evidence="5">Whole embryos</tissue>
    </source>
</reference>
<sequence length="124" mass="13888">MAKRHGIWMALLLYISVVECGVTIEQMEKSSQMVRSVCQPKLKITDEMANGIREGKFPNDKVLKCYVHCILEMTGLMKKNKLNYDAAIKQMDMLLPDELLEDNKFAIGTCKDSANGVKDACEAG</sequence>
<keyword evidence="3" id="KW-0964">Secreted</keyword>
<organism evidence="5 6">
    <name type="scientific">Pseudolycoriella hygida</name>
    <dbReference type="NCBI Taxonomy" id="35572"/>
    <lineage>
        <taxon>Eukaryota</taxon>
        <taxon>Metazoa</taxon>
        <taxon>Ecdysozoa</taxon>
        <taxon>Arthropoda</taxon>
        <taxon>Hexapoda</taxon>
        <taxon>Insecta</taxon>
        <taxon>Pterygota</taxon>
        <taxon>Neoptera</taxon>
        <taxon>Endopterygota</taxon>
        <taxon>Diptera</taxon>
        <taxon>Nematocera</taxon>
        <taxon>Sciaroidea</taxon>
        <taxon>Sciaridae</taxon>
        <taxon>Pseudolycoriella</taxon>
    </lineage>
</organism>
<dbReference type="InterPro" id="IPR036728">
    <property type="entry name" value="PBP_GOBP_sf"/>
</dbReference>
<dbReference type="SMART" id="SM00708">
    <property type="entry name" value="PhBP"/>
    <property type="match status" value="1"/>
</dbReference>
<dbReference type="GO" id="GO:0007608">
    <property type="term" value="P:sensory perception of smell"/>
    <property type="evidence" value="ECO:0007669"/>
    <property type="project" value="TreeGrafter"/>
</dbReference>
<gene>
    <name evidence="5" type="primary">Obp72_0</name>
    <name evidence="5" type="ORF">Bhyg_15214</name>
</gene>
<protein>
    <submittedName>
        <fullName evidence="5">General odorant-binding protein 72</fullName>
    </submittedName>
</protein>
<evidence type="ECO:0000256" key="3">
    <source>
        <dbReference type="ARBA" id="ARBA00022525"/>
    </source>
</evidence>
<dbReference type="GO" id="GO:0005576">
    <property type="term" value="C:extracellular region"/>
    <property type="evidence" value="ECO:0007669"/>
    <property type="project" value="UniProtKB-SubCell"/>
</dbReference>
<dbReference type="EMBL" id="WJQU01000004">
    <property type="protein sequence ID" value="KAJ6636623.1"/>
    <property type="molecule type" value="Genomic_DNA"/>
</dbReference>
<proteinExistence type="inferred from homology"/>
<comment type="similarity">
    <text evidence="2">Belongs to the PBP/GOBP family.</text>
</comment>
<evidence type="ECO:0000313" key="5">
    <source>
        <dbReference type="EMBL" id="KAJ6636623.1"/>
    </source>
</evidence>
<keyword evidence="6" id="KW-1185">Reference proteome</keyword>
<dbReference type="InterPro" id="IPR006170">
    <property type="entry name" value="PBP/GOBP"/>
</dbReference>
<dbReference type="Pfam" id="PF01395">
    <property type="entry name" value="PBP_GOBP"/>
    <property type="match status" value="1"/>
</dbReference>
<dbReference type="Gene3D" id="1.10.238.20">
    <property type="entry name" value="Pheromone/general odorant binding protein domain"/>
    <property type="match status" value="1"/>
</dbReference>
<evidence type="ECO:0000256" key="2">
    <source>
        <dbReference type="ARBA" id="ARBA00008098"/>
    </source>
</evidence>
<dbReference type="GO" id="GO:0042048">
    <property type="term" value="P:olfactory behavior"/>
    <property type="evidence" value="ECO:0007669"/>
    <property type="project" value="TreeGrafter"/>
</dbReference>
<evidence type="ECO:0000256" key="1">
    <source>
        <dbReference type="ARBA" id="ARBA00004613"/>
    </source>
</evidence>
<dbReference type="AlphaFoldDB" id="A0A9Q0RY68"/>
<feature type="chain" id="PRO_5040430081" evidence="4">
    <location>
        <begin position="21"/>
        <end position="124"/>
    </location>
</feature>
<dbReference type="GO" id="GO:0005549">
    <property type="term" value="F:odorant binding"/>
    <property type="evidence" value="ECO:0007669"/>
    <property type="project" value="InterPro"/>
</dbReference>